<evidence type="ECO:0000256" key="1">
    <source>
        <dbReference type="SAM" id="MobiDB-lite"/>
    </source>
</evidence>
<dbReference type="AlphaFoldDB" id="A0A1Q9F3B7"/>
<keyword evidence="3" id="KW-1185">Reference proteome</keyword>
<evidence type="ECO:0000313" key="3">
    <source>
        <dbReference type="Proteomes" id="UP000186817"/>
    </source>
</evidence>
<organism evidence="2 3">
    <name type="scientific">Symbiodinium microadriaticum</name>
    <name type="common">Dinoflagellate</name>
    <name type="synonym">Zooxanthella microadriatica</name>
    <dbReference type="NCBI Taxonomy" id="2951"/>
    <lineage>
        <taxon>Eukaryota</taxon>
        <taxon>Sar</taxon>
        <taxon>Alveolata</taxon>
        <taxon>Dinophyceae</taxon>
        <taxon>Suessiales</taxon>
        <taxon>Symbiodiniaceae</taxon>
        <taxon>Symbiodinium</taxon>
    </lineage>
</organism>
<dbReference type="OrthoDB" id="444694at2759"/>
<feature type="region of interest" description="Disordered" evidence="1">
    <location>
        <begin position="892"/>
        <end position="914"/>
    </location>
</feature>
<gene>
    <name evidence="2" type="ORF">AK812_SmicGene1746</name>
</gene>
<proteinExistence type="predicted"/>
<comment type="caution">
    <text evidence="2">The sequence shown here is derived from an EMBL/GenBank/DDBJ whole genome shotgun (WGS) entry which is preliminary data.</text>
</comment>
<evidence type="ECO:0000313" key="2">
    <source>
        <dbReference type="EMBL" id="OLQ14175.1"/>
    </source>
</evidence>
<protein>
    <submittedName>
        <fullName evidence="2">Uncharacterized protein</fullName>
    </submittedName>
</protein>
<name>A0A1Q9F3B7_SYMMI</name>
<dbReference type="Proteomes" id="UP000186817">
    <property type="component" value="Unassembled WGS sequence"/>
</dbReference>
<feature type="region of interest" description="Disordered" evidence="1">
    <location>
        <begin position="335"/>
        <end position="356"/>
    </location>
</feature>
<sequence length="914" mass="102378">MTDLTSADSELRFQMEEAGVSPATQKKFYDLGVTLLRIFGGLEESREELRAVFKDDFGLNPAGNIEIRKEVSKLLCVWESARMQLKCQEQNRQDAKLGVQQRLVQNTEYAAMRAAVETMHGRSLKDREVPSKSLIALKLEQVEDGAPIAEDLREVTSLEDAHVEAYGAVIDPASQTLRIRPGKATTTPPATPEDLRLRHRRLGLAWDFVRSRRSTRTWLPKSSVDTFRLLSDHVTYELELRKTAYRFVRDGKCACLNAAIEKVIDSSDLLNLHFIIPITLGKRLVQDKMDLMFFRRQPLTLCAAPVGTEPAEDWRWERTGESMWVQCDVETVEVSSDEDEDGHVKPQLGAGHWGRGPPSTAQLFGKKEPFRDGFGLCSPRRWRPSQRRCADDTPSLGFAQRLGDELLNMLARRIDLSVLASKLTQAKIVENPFPADLIAEGRELLFTALEYAGAKLPVRERTAGQPFYLAAIEELLRISGDPDSRAFFSSSISFAKGVHLGPGVQLPRVPAVYEKKEKWRKYDACACENGLERENYLSAKEHAFEVQKQFQAEAELEAMVEVDLPEALQRFGKKQLAVASLGAIEKKDGSYRVVHDGTHGVAVNSAIRVRDQIRSPGAGELRTILQELQSCVKIADVSAVLGRLSFALTALGHFRPFLGPVYAWVATLDHGRSYKVPRAIALIFKFLATALSGTGRLMAAGKPLAMEKELFRTDAKAEGNEVWIAGWALESEDTKQCRWFAEKLDHVSAPWVYMAGESYRQIASLELLATLAAVTLFGVPSGETCGFLCSASTDNRGNSNLVARLLTTKFPLCVLLMELAMQLQVKGADLRLHWLPRLQNEEADSLTNGDYSRFDARLRLRFDLKSFKGLVLHDLMKPGMNLYEDVRDSRAHKNVVNHSKRPRQAALRTTDPWQ</sequence>
<feature type="compositionally biased region" description="Basic residues" evidence="1">
    <location>
        <begin position="892"/>
        <end position="903"/>
    </location>
</feature>
<accession>A0A1Q9F3B7</accession>
<dbReference type="EMBL" id="LSRX01000019">
    <property type="protein sequence ID" value="OLQ14175.1"/>
    <property type="molecule type" value="Genomic_DNA"/>
</dbReference>
<reference evidence="2 3" key="1">
    <citation type="submission" date="2016-02" db="EMBL/GenBank/DDBJ databases">
        <title>Genome analysis of coral dinoflagellate symbionts highlights evolutionary adaptations to a symbiotic lifestyle.</title>
        <authorList>
            <person name="Aranda M."/>
            <person name="Li Y."/>
            <person name="Liew Y.J."/>
            <person name="Baumgarten S."/>
            <person name="Simakov O."/>
            <person name="Wilson M."/>
            <person name="Piel J."/>
            <person name="Ashoor H."/>
            <person name="Bougouffa S."/>
            <person name="Bajic V.B."/>
            <person name="Ryu T."/>
            <person name="Ravasi T."/>
            <person name="Bayer T."/>
            <person name="Micklem G."/>
            <person name="Kim H."/>
            <person name="Bhak J."/>
            <person name="Lajeunesse T.C."/>
            <person name="Voolstra C.R."/>
        </authorList>
    </citation>
    <scope>NUCLEOTIDE SEQUENCE [LARGE SCALE GENOMIC DNA]</scope>
    <source>
        <strain evidence="2 3">CCMP2467</strain>
    </source>
</reference>